<keyword evidence="6" id="KW-1185">Reference proteome</keyword>
<dbReference type="InterPro" id="IPR029039">
    <property type="entry name" value="Flavoprotein-like_sf"/>
</dbReference>
<dbReference type="PANTHER" id="PTHR10204">
    <property type="entry name" value="NAD P H OXIDOREDUCTASE-RELATED"/>
    <property type="match status" value="1"/>
</dbReference>
<evidence type="ECO:0000256" key="1">
    <source>
        <dbReference type="ARBA" id="ARBA00006252"/>
    </source>
</evidence>
<accession>A0A238LC67</accession>
<comment type="similarity">
    <text evidence="1">Belongs to the NAD(P)H dehydrogenase (quinone) family.</text>
</comment>
<dbReference type="Gene3D" id="3.40.50.360">
    <property type="match status" value="1"/>
</dbReference>
<evidence type="ECO:0000313" key="5">
    <source>
        <dbReference type="EMBL" id="SMY07317.1"/>
    </source>
</evidence>
<dbReference type="InterPro" id="IPR051545">
    <property type="entry name" value="NAD(P)H_dehydrogenase_qn"/>
</dbReference>
<name>A0A238LC67_9RHOB</name>
<feature type="domain" description="Flavodoxin-like fold" evidence="4">
    <location>
        <begin position="3"/>
        <end position="202"/>
    </location>
</feature>
<dbReference type="OrthoDB" id="9798454at2"/>
<dbReference type="RefSeq" id="WP_093991530.1">
    <property type="nucleotide sequence ID" value="NZ_FXZK01000002.1"/>
</dbReference>
<evidence type="ECO:0000256" key="2">
    <source>
        <dbReference type="ARBA" id="ARBA00023002"/>
    </source>
</evidence>
<feature type="region of interest" description="Disordered" evidence="3">
    <location>
        <begin position="233"/>
        <end position="254"/>
    </location>
</feature>
<dbReference type="PANTHER" id="PTHR10204:SF34">
    <property type="entry name" value="NAD(P)H DEHYDROGENASE [QUINONE] 1 ISOFORM 1"/>
    <property type="match status" value="1"/>
</dbReference>
<dbReference type="SUPFAM" id="SSF52218">
    <property type="entry name" value="Flavoproteins"/>
    <property type="match status" value="1"/>
</dbReference>
<evidence type="ECO:0000259" key="4">
    <source>
        <dbReference type="Pfam" id="PF02525"/>
    </source>
</evidence>
<dbReference type="InterPro" id="IPR003680">
    <property type="entry name" value="Flavodoxin_fold"/>
</dbReference>
<organism evidence="5 6">
    <name type="scientific">Flavimaricola marinus</name>
    <dbReference type="NCBI Taxonomy" id="1819565"/>
    <lineage>
        <taxon>Bacteria</taxon>
        <taxon>Pseudomonadati</taxon>
        <taxon>Pseudomonadota</taxon>
        <taxon>Alphaproteobacteria</taxon>
        <taxon>Rhodobacterales</taxon>
        <taxon>Paracoccaceae</taxon>
        <taxon>Flavimaricola</taxon>
    </lineage>
</organism>
<evidence type="ECO:0000256" key="3">
    <source>
        <dbReference type="SAM" id="MobiDB-lite"/>
    </source>
</evidence>
<proteinExistence type="inferred from homology"/>
<dbReference type="Pfam" id="PF02525">
    <property type="entry name" value="Flavodoxin_2"/>
    <property type="match status" value="1"/>
</dbReference>
<dbReference type="AlphaFoldDB" id="A0A238LC67"/>
<evidence type="ECO:0000313" key="6">
    <source>
        <dbReference type="Proteomes" id="UP000201613"/>
    </source>
</evidence>
<dbReference type="EC" id="1.6.99.-" evidence="5"/>
<gene>
    <name evidence="5" type="primary">ywrO</name>
    <name evidence="5" type="ORF">LOM8899_01450</name>
</gene>
<reference evidence="5 6" key="1">
    <citation type="submission" date="2017-05" db="EMBL/GenBank/DDBJ databases">
        <authorList>
            <person name="Song R."/>
            <person name="Chenine A.L."/>
            <person name="Ruprecht R.M."/>
        </authorList>
    </citation>
    <scope>NUCLEOTIDE SEQUENCE [LARGE SCALE GENOMIC DNA]</scope>
    <source>
        <strain evidence="5 6">CECT 8899</strain>
    </source>
</reference>
<dbReference type="EMBL" id="FXZK01000002">
    <property type="protein sequence ID" value="SMY07317.1"/>
    <property type="molecule type" value="Genomic_DNA"/>
</dbReference>
<dbReference type="Proteomes" id="UP000201613">
    <property type="component" value="Unassembled WGS sequence"/>
</dbReference>
<sequence>MTSTLIVLAHPEQRSFNATWAAATRRACERTGHTVLWSDLVAMGFDPVESARHYVEHQTDTPFDALKAQEQGAQDQKLPLDVASEIAKLQQADRVIFHFPIWWFAPPAVLKGWFDRVLAHGALHNVGRRFDNGDFRWRKALFCVTTGSTEAESSFKGKEGDIQMLLWPAAYTLRYLGFSVLVPQIVHGVHGYHRDERKAAMNMRLQSALDGQDALVAGFDNLPLMEFNADSDFDQNGQLKPDSPSHTAFIRHDP</sequence>
<keyword evidence="2 5" id="KW-0560">Oxidoreductase</keyword>
<dbReference type="GO" id="GO:0005829">
    <property type="term" value="C:cytosol"/>
    <property type="evidence" value="ECO:0007669"/>
    <property type="project" value="TreeGrafter"/>
</dbReference>
<protein>
    <submittedName>
        <fullName evidence="5">General stress protein 14</fullName>
        <ecNumber evidence="5">1.6.99.-</ecNumber>
    </submittedName>
</protein>
<dbReference type="GO" id="GO:0003955">
    <property type="term" value="F:NAD(P)H dehydrogenase (quinone) activity"/>
    <property type="evidence" value="ECO:0007669"/>
    <property type="project" value="TreeGrafter"/>
</dbReference>